<feature type="region of interest" description="Disordered" evidence="1">
    <location>
        <begin position="302"/>
        <end position="366"/>
    </location>
</feature>
<feature type="region of interest" description="Disordered" evidence="1">
    <location>
        <begin position="403"/>
        <end position="445"/>
    </location>
</feature>
<gene>
    <name evidence="3" type="ORF">JAAARDRAFT_35984</name>
</gene>
<keyword evidence="2" id="KW-0472">Membrane</keyword>
<feature type="compositionally biased region" description="Polar residues" evidence="1">
    <location>
        <begin position="307"/>
        <end position="319"/>
    </location>
</feature>
<dbReference type="EMBL" id="KL197720">
    <property type="protein sequence ID" value="KDQ57354.1"/>
    <property type="molecule type" value="Genomic_DNA"/>
</dbReference>
<evidence type="ECO:0000313" key="3">
    <source>
        <dbReference type="EMBL" id="KDQ57354.1"/>
    </source>
</evidence>
<organism evidence="3 4">
    <name type="scientific">Jaapia argillacea MUCL 33604</name>
    <dbReference type="NCBI Taxonomy" id="933084"/>
    <lineage>
        <taxon>Eukaryota</taxon>
        <taxon>Fungi</taxon>
        <taxon>Dikarya</taxon>
        <taxon>Basidiomycota</taxon>
        <taxon>Agaricomycotina</taxon>
        <taxon>Agaricomycetes</taxon>
        <taxon>Agaricomycetidae</taxon>
        <taxon>Jaapiales</taxon>
        <taxon>Jaapiaceae</taxon>
        <taxon>Jaapia</taxon>
    </lineage>
</organism>
<name>A0A067PRF9_9AGAM</name>
<accession>A0A067PRF9</accession>
<feature type="transmembrane region" description="Helical" evidence="2">
    <location>
        <begin position="104"/>
        <end position="126"/>
    </location>
</feature>
<feature type="compositionally biased region" description="Basic and acidic residues" evidence="1">
    <location>
        <begin position="149"/>
        <end position="170"/>
    </location>
</feature>
<dbReference type="AlphaFoldDB" id="A0A067PRF9"/>
<dbReference type="Proteomes" id="UP000027265">
    <property type="component" value="Unassembled WGS sequence"/>
</dbReference>
<evidence type="ECO:0000313" key="4">
    <source>
        <dbReference type="Proteomes" id="UP000027265"/>
    </source>
</evidence>
<protein>
    <submittedName>
        <fullName evidence="3">Uncharacterized protein</fullName>
    </submittedName>
</protein>
<dbReference type="OrthoDB" id="2670057at2759"/>
<keyword evidence="2" id="KW-0812">Transmembrane</keyword>
<keyword evidence="4" id="KW-1185">Reference proteome</keyword>
<reference evidence="4" key="1">
    <citation type="journal article" date="2014" name="Proc. Natl. Acad. Sci. U.S.A.">
        <title>Extensive sampling of basidiomycete genomes demonstrates inadequacy of the white-rot/brown-rot paradigm for wood decay fungi.</title>
        <authorList>
            <person name="Riley R."/>
            <person name="Salamov A.A."/>
            <person name="Brown D.W."/>
            <person name="Nagy L.G."/>
            <person name="Floudas D."/>
            <person name="Held B.W."/>
            <person name="Levasseur A."/>
            <person name="Lombard V."/>
            <person name="Morin E."/>
            <person name="Otillar R."/>
            <person name="Lindquist E.A."/>
            <person name="Sun H."/>
            <person name="LaButti K.M."/>
            <person name="Schmutz J."/>
            <person name="Jabbour D."/>
            <person name="Luo H."/>
            <person name="Baker S.E."/>
            <person name="Pisabarro A.G."/>
            <person name="Walton J.D."/>
            <person name="Blanchette R.A."/>
            <person name="Henrissat B."/>
            <person name="Martin F."/>
            <person name="Cullen D."/>
            <person name="Hibbett D.S."/>
            <person name="Grigoriev I.V."/>
        </authorList>
    </citation>
    <scope>NUCLEOTIDE SEQUENCE [LARGE SCALE GENOMIC DNA]</scope>
    <source>
        <strain evidence="4">MUCL 33604</strain>
    </source>
</reference>
<proteinExistence type="predicted"/>
<evidence type="ECO:0000256" key="2">
    <source>
        <dbReference type="SAM" id="Phobius"/>
    </source>
</evidence>
<feature type="region of interest" description="Disordered" evidence="1">
    <location>
        <begin position="135"/>
        <end position="182"/>
    </location>
</feature>
<evidence type="ECO:0000256" key="1">
    <source>
        <dbReference type="SAM" id="MobiDB-lite"/>
    </source>
</evidence>
<sequence>MHIAPQYHKRQSSSDPFAFSTAAGIAATASTVAPDATPTGSGLLFDTGAPTVSVASVTAPLVPGSATIVITTTPTIATTSPSVTSSPSPTPASASQNEISMGTVAGACLGAFFGLGLLLLAVLLWLRRVSTPRRVRTSPSPLANTLNAKGDEDRRRSRHEPWTKLQDFQEKPLGGGVGVTQTPRDILDHEKSFNMFKKSPSMRTTKTSEAHGIEPVPFEQYHPGLAEELAQPPELPYAANSNRAPHISWEVETADDSFLSMKSFRLSSRGAMSPVQDLAIRTPLATVSGSHRWESAEVVLPDDEDGTISNPFADSPTTPENDEWRKSSGNPFFNARDGRSRSSSRVSAVPSTANPFADGNSLMPKLPRSLAPTDSVMSTVSLGTDRAIQSLIAVLDMPRIVDEDEDDTGRPSIRPSTLSRVSSFGGEEEDITTVGTFPLPPHSPS</sequence>
<dbReference type="InParanoid" id="A0A067PRF9"/>
<dbReference type="HOGENOM" id="CLU_598597_0_0_1"/>
<keyword evidence="2" id="KW-1133">Transmembrane helix</keyword>